<evidence type="ECO:0000256" key="2">
    <source>
        <dbReference type="ARBA" id="ARBA00022490"/>
    </source>
</evidence>
<dbReference type="InterPro" id="IPR011400">
    <property type="entry name" value="EIF3B"/>
</dbReference>
<dbReference type="FunFam" id="2.130.10.10:FF:000419">
    <property type="entry name" value="Eukaryotic translation initiation factor 3 subunit B"/>
    <property type="match status" value="1"/>
</dbReference>
<dbReference type="PIRSF" id="PIRSF036424">
    <property type="entry name" value="eIF3b"/>
    <property type="match status" value="1"/>
</dbReference>
<dbReference type="SUPFAM" id="SSF54928">
    <property type="entry name" value="RNA-binding domain, RBD"/>
    <property type="match status" value="1"/>
</dbReference>
<dbReference type="CDD" id="cd12278">
    <property type="entry name" value="RRM_eIF3B"/>
    <property type="match status" value="1"/>
</dbReference>
<dbReference type="GO" id="GO:0005852">
    <property type="term" value="C:eukaryotic translation initiation factor 3 complex"/>
    <property type="evidence" value="ECO:0007669"/>
    <property type="project" value="UniProtKB-UniRule"/>
</dbReference>
<dbReference type="InterPro" id="IPR034363">
    <property type="entry name" value="eIF3B_RRM"/>
</dbReference>
<evidence type="ECO:0000256" key="6">
    <source>
        <dbReference type="ARBA" id="ARBA00022884"/>
    </source>
</evidence>
<evidence type="ECO:0000256" key="4">
    <source>
        <dbReference type="ARBA" id="ARBA00022574"/>
    </source>
</evidence>
<dbReference type="GO" id="GO:0031369">
    <property type="term" value="F:translation initiation factor binding"/>
    <property type="evidence" value="ECO:0007669"/>
    <property type="project" value="InterPro"/>
</dbReference>
<dbReference type="InterPro" id="IPR013979">
    <property type="entry name" value="TIF_beta_prop-like"/>
</dbReference>
<dbReference type="SUPFAM" id="SSF82171">
    <property type="entry name" value="DPP6 N-terminal domain-like"/>
    <property type="match status" value="1"/>
</dbReference>
<accession>A0A165ETT5</accession>
<keyword evidence="2 8" id="KW-0963">Cytoplasm</keyword>
<evidence type="ECO:0000256" key="1">
    <source>
        <dbReference type="ARBA" id="ARBA00004496"/>
    </source>
</evidence>
<dbReference type="GO" id="GO:0016282">
    <property type="term" value="C:eukaryotic 43S preinitiation complex"/>
    <property type="evidence" value="ECO:0007669"/>
    <property type="project" value="UniProtKB-UniRule"/>
</dbReference>
<dbReference type="GO" id="GO:0033290">
    <property type="term" value="C:eukaryotic 48S preinitiation complex"/>
    <property type="evidence" value="ECO:0007669"/>
    <property type="project" value="UniProtKB-UniRule"/>
</dbReference>
<dbReference type="Pfam" id="PF00076">
    <property type="entry name" value="RRM_1"/>
    <property type="match status" value="1"/>
</dbReference>
<evidence type="ECO:0000256" key="7">
    <source>
        <dbReference type="ARBA" id="ARBA00022917"/>
    </source>
</evidence>
<evidence type="ECO:0000256" key="8">
    <source>
        <dbReference type="HAMAP-Rule" id="MF_03001"/>
    </source>
</evidence>
<dbReference type="PANTHER" id="PTHR14068:SF0">
    <property type="entry name" value="EUKARYOTIC TRANSLATION INITIATION FACTOR 3 SUBUNIT B"/>
    <property type="match status" value="1"/>
</dbReference>
<dbReference type="Gene3D" id="2.130.10.10">
    <property type="entry name" value="YVTN repeat-like/Quinoprotein amine dehydrogenase"/>
    <property type="match status" value="2"/>
</dbReference>
<comment type="similarity">
    <text evidence="8 9">Belongs to the eIF-3 subunit B family.</text>
</comment>
<protein>
    <recommendedName>
        <fullName evidence="8">Eukaryotic translation initiation factor 3 subunit B</fullName>
        <shortName evidence="8">eIF3b</shortName>
    </recommendedName>
    <alternativeName>
        <fullName evidence="8">Eukaryotic translation initiation factor 3 90 kDa subunit homolog</fullName>
        <shortName evidence="8">eIF3 p90</shortName>
    </alternativeName>
    <alternativeName>
        <fullName evidence="8">Translation initiation factor eIF3, p90 subunit homolog</fullName>
    </alternativeName>
</protein>
<dbReference type="InterPro" id="IPR015943">
    <property type="entry name" value="WD40/YVTN_repeat-like_dom_sf"/>
</dbReference>
<keyword evidence="3 8" id="KW-0396">Initiation factor</keyword>
<dbReference type="InterPro" id="IPR012677">
    <property type="entry name" value="Nucleotide-bd_a/b_plait_sf"/>
</dbReference>
<feature type="domain" description="RRM" evidence="10">
    <location>
        <begin position="85"/>
        <end position="119"/>
    </location>
</feature>
<dbReference type="PANTHER" id="PTHR14068">
    <property type="entry name" value="EUKARYOTIC TRANSLATION INITIATION FACTOR 3 EIF3 -RELATED"/>
    <property type="match status" value="1"/>
</dbReference>
<comment type="function">
    <text evidence="9">Component of the eukaryotic translation initiation factor 3 (eIF-3) complex, which is involved in protein synthesis and, together with other initiation factors, stimulates binding of mRNA and methionyl-tRNAi to the 40S ribosome.</text>
</comment>
<dbReference type="GO" id="GO:0003723">
    <property type="term" value="F:RNA binding"/>
    <property type="evidence" value="ECO:0007669"/>
    <property type="project" value="UniProtKB-UniRule"/>
</dbReference>
<keyword evidence="7 8" id="KW-0648">Protein biosynthesis</keyword>
<evidence type="ECO:0000259" key="10">
    <source>
        <dbReference type="Pfam" id="PF00076"/>
    </source>
</evidence>
<dbReference type="Pfam" id="PF08662">
    <property type="entry name" value="eIF2A"/>
    <property type="match status" value="1"/>
</dbReference>
<dbReference type="FunCoup" id="A0A165ETT5">
    <property type="interactions" value="902"/>
</dbReference>
<dbReference type="STRING" id="1353952.A0A165ETT5"/>
<dbReference type="AlphaFoldDB" id="A0A165ETT5"/>
<organism evidence="12 13">
    <name type="scientific">Calocera cornea HHB12733</name>
    <dbReference type="NCBI Taxonomy" id="1353952"/>
    <lineage>
        <taxon>Eukaryota</taxon>
        <taxon>Fungi</taxon>
        <taxon>Dikarya</taxon>
        <taxon>Basidiomycota</taxon>
        <taxon>Agaricomycotina</taxon>
        <taxon>Dacrymycetes</taxon>
        <taxon>Dacrymycetales</taxon>
        <taxon>Dacrymycetaceae</taxon>
        <taxon>Calocera</taxon>
    </lineage>
</organism>
<dbReference type="InterPro" id="IPR000504">
    <property type="entry name" value="RRM_dom"/>
</dbReference>
<evidence type="ECO:0000256" key="3">
    <source>
        <dbReference type="ARBA" id="ARBA00022540"/>
    </source>
</evidence>
<feature type="domain" description="Translation initiation factor beta propellor-like" evidence="11">
    <location>
        <begin position="409"/>
        <end position="631"/>
    </location>
</feature>
<keyword evidence="4" id="KW-0853">WD repeat</keyword>
<keyword evidence="13" id="KW-1185">Reference proteome</keyword>
<dbReference type="Proteomes" id="UP000076842">
    <property type="component" value="Unassembled WGS sequence"/>
</dbReference>
<comment type="subcellular location">
    <subcellularLocation>
        <location evidence="1 8 9">Cytoplasm</location>
    </subcellularLocation>
</comment>
<evidence type="ECO:0000313" key="12">
    <source>
        <dbReference type="EMBL" id="KZT55509.1"/>
    </source>
</evidence>
<gene>
    <name evidence="8" type="primary">PRT1</name>
    <name evidence="12" type="ORF">CALCODRAFT_498512</name>
</gene>
<dbReference type="OrthoDB" id="10250414at2759"/>
<proteinExistence type="inferred from homology"/>
<keyword evidence="6 8" id="KW-0694">RNA-binding</keyword>
<reference evidence="12 13" key="1">
    <citation type="journal article" date="2016" name="Mol. Biol. Evol.">
        <title>Comparative Genomics of Early-Diverging Mushroom-Forming Fungi Provides Insights into the Origins of Lignocellulose Decay Capabilities.</title>
        <authorList>
            <person name="Nagy L.G."/>
            <person name="Riley R."/>
            <person name="Tritt A."/>
            <person name="Adam C."/>
            <person name="Daum C."/>
            <person name="Floudas D."/>
            <person name="Sun H."/>
            <person name="Yadav J.S."/>
            <person name="Pangilinan J."/>
            <person name="Larsson K.H."/>
            <person name="Matsuura K."/>
            <person name="Barry K."/>
            <person name="Labutti K."/>
            <person name="Kuo R."/>
            <person name="Ohm R.A."/>
            <person name="Bhattacharya S.S."/>
            <person name="Shirouzu T."/>
            <person name="Yoshinaga Y."/>
            <person name="Martin F.M."/>
            <person name="Grigoriev I.V."/>
            <person name="Hibbett D.S."/>
        </authorList>
    </citation>
    <scope>NUCLEOTIDE SEQUENCE [LARGE SCALE GENOMIC DNA]</scope>
    <source>
        <strain evidence="12 13">HHB12733</strain>
    </source>
</reference>
<comment type="function">
    <text evidence="8">RNA-binding component of the eukaryotic translation initiation factor 3 (eIF-3) complex, which is involved in protein synthesis of a specialized repertoire of mRNAs and, together with other initiation factors, stimulates binding of mRNA and methionyl-tRNAi to the 40S ribosome. The eIF-3 complex specifically targets and initiates translation of a subset of mRNAs involved in cell proliferation.</text>
</comment>
<keyword evidence="5" id="KW-0677">Repeat</keyword>
<evidence type="ECO:0000313" key="13">
    <source>
        <dbReference type="Proteomes" id="UP000076842"/>
    </source>
</evidence>
<dbReference type="InterPro" id="IPR035979">
    <property type="entry name" value="RBD_domain_sf"/>
</dbReference>
<name>A0A165ETT5_9BASI</name>
<evidence type="ECO:0000256" key="9">
    <source>
        <dbReference type="PIRNR" id="PIRNR036424"/>
    </source>
</evidence>
<dbReference type="HAMAP" id="MF_03001">
    <property type="entry name" value="eIF3b"/>
    <property type="match status" value="1"/>
</dbReference>
<evidence type="ECO:0000259" key="11">
    <source>
        <dbReference type="Pfam" id="PF08662"/>
    </source>
</evidence>
<comment type="subunit">
    <text evidence="8 9">Component of the eukaryotic translation initiation factor 3 (eIF-3) complex.</text>
</comment>
<sequence>MPVPEPSTNGYHHDEYDDDEDIDYTDIDEKYDVQYDDSFLDSIIVVDGIPVVKAERKERLVTKLGQDFKRLGAAFKPGNLHMPWDDEKGQSKGYIFIEYPTPDQAAFAIAAIHGYRFDKNHTFAANRFADIEKFAHMEETYVEPPQEEFKPREHLRAWLGDPQGRDQYVTLRGDDLQVLWNGRNGSSELVIGRPRWTESYVAWSPLGTFMATFHIQGVQFWGGPSWNRVRRLVHPHVKLMDFSPNENYVVTWSNEPIQIPENARTGPDIFSADDEGNSVAVWDLKSGFVLRTFPSGQQSEDGAPKKMLWPMLKWTGDDHYVGRVQPGQQISVYELPGMHLVDKKSIKVEGVQDFEWCPWGDRDREDQEAKGKGKKARENILAYWTPEVANQPARVSLMSFPSRTQLRSKNLFNVSDCKLHWQNQGDFLCVKVDRHTRTKKSLYCNLEIFRMREKDCPVEVLEIKDTVISFSWEPRGERFCIITTNDPNFGNTAPGSTIKTAAHFYQLERGKGDFRLLKTVDNKTSNAAFWSPKGRHVVLATMGSQTKFDLEFWDLDFMGDEAPKTDKDPGAGIQLLNTTEHYGVTDIEWDPSGRYVASSASAWRHTLENGYTIWDFRGQELSKQVLDRFKQFLWRPRPRTLLTKEQQRDIRKKLREYSKQFDEEDAAEESTVSAELIAARRRLIDEWNAWRAKVKRDLREEKGRRHQEQGHKKEKVEEYVDEIVEETIEEVLE</sequence>
<dbReference type="EMBL" id="KV423993">
    <property type="protein sequence ID" value="KZT55509.1"/>
    <property type="molecule type" value="Genomic_DNA"/>
</dbReference>
<dbReference type="InParanoid" id="A0A165ETT5"/>
<dbReference type="GO" id="GO:0001732">
    <property type="term" value="P:formation of cytoplasmic translation initiation complex"/>
    <property type="evidence" value="ECO:0007669"/>
    <property type="project" value="UniProtKB-UniRule"/>
</dbReference>
<evidence type="ECO:0000256" key="5">
    <source>
        <dbReference type="ARBA" id="ARBA00022737"/>
    </source>
</evidence>
<dbReference type="GO" id="GO:0003743">
    <property type="term" value="F:translation initiation factor activity"/>
    <property type="evidence" value="ECO:0007669"/>
    <property type="project" value="UniProtKB-UniRule"/>
</dbReference>
<dbReference type="Gene3D" id="3.30.70.330">
    <property type="match status" value="1"/>
</dbReference>